<proteinExistence type="predicted"/>
<dbReference type="AlphaFoldDB" id="A0A699IS50"/>
<sequence length="202" mass="23675">MIKTRMKTPLLDQIERRKEESQARILNHQKAQSQWNQSHLALPKAPKLSLNLLKPDKPLTLDRAWNKSKSVNSRPPQKWINTIAKAKQPPRTFDELMGTPIDFLAYVINCVKIDNLTQEILVGPAFNLLKGSCRRIITNVKVMRWYDYGHLEEIVVQRDDNVLYKFKKGDFLRLNLHDIKDMLLLLVQKKLFNLDVDDQYDL</sequence>
<comment type="caution">
    <text evidence="1">The sequence shown here is derived from an EMBL/GenBank/DDBJ whole genome shotgun (WGS) entry which is preliminary data.</text>
</comment>
<name>A0A699IS50_TANCI</name>
<evidence type="ECO:0000313" key="1">
    <source>
        <dbReference type="EMBL" id="GEZ68072.1"/>
    </source>
</evidence>
<reference evidence="1" key="1">
    <citation type="journal article" date="2019" name="Sci. Rep.">
        <title>Draft genome of Tanacetum cinerariifolium, the natural source of mosquito coil.</title>
        <authorList>
            <person name="Yamashiro T."/>
            <person name="Shiraishi A."/>
            <person name="Satake H."/>
            <person name="Nakayama K."/>
        </authorList>
    </citation>
    <scope>NUCLEOTIDE SEQUENCE</scope>
</reference>
<dbReference type="EMBL" id="BKCJ010309305">
    <property type="protein sequence ID" value="GEZ68072.1"/>
    <property type="molecule type" value="Genomic_DNA"/>
</dbReference>
<protein>
    <submittedName>
        <fullName evidence="1">Uncharacterized protein</fullName>
    </submittedName>
</protein>
<accession>A0A699IS50</accession>
<feature type="non-terminal residue" evidence="1">
    <location>
        <position position="202"/>
    </location>
</feature>
<gene>
    <name evidence="1" type="ORF">Tci_540045</name>
</gene>
<organism evidence="1">
    <name type="scientific">Tanacetum cinerariifolium</name>
    <name type="common">Dalmatian daisy</name>
    <name type="synonym">Chrysanthemum cinerariifolium</name>
    <dbReference type="NCBI Taxonomy" id="118510"/>
    <lineage>
        <taxon>Eukaryota</taxon>
        <taxon>Viridiplantae</taxon>
        <taxon>Streptophyta</taxon>
        <taxon>Embryophyta</taxon>
        <taxon>Tracheophyta</taxon>
        <taxon>Spermatophyta</taxon>
        <taxon>Magnoliopsida</taxon>
        <taxon>eudicotyledons</taxon>
        <taxon>Gunneridae</taxon>
        <taxon>Pentapetalae</taxon>
        <taxon>asterids</taxon>
        <taxon>campanulids</taxon>
        <taxon>Asterales</taxon>
        <taxon>Asteraceae</taxon>
        <taxon>Asteroideae</taxon>
        <taxon>Anthemideae</taxon>
        <taxon>Anthemidinae</taxon>
        <taxon>Tanacetum</taxon>
    </lineage>
</organism>